<sequence>MALNSARDSFSVMRGKKQQLMEKIREYKVQLRVPTLKDVEEKYRHKLIQHETTQMAVADLDRSFKALDESLLQHHSKKVEEINTIIRSLWQITYKGQDIDTIELVSGQQEGQVSKRLAPMTTKVLAALVIRLALAEKFCLNCGILALDEWNISGCTLSLCGNASTAVVNDIRMNVYKSAIVLNDIPTVTNNCMDSCWLENTDSSLDPRYAS</sequence>
<dbReference type="GO" id="GO:0051880">
    <property type="term" value="F:G-quadruplex DNA binding"/>
    <property type="evidence" value="ECO:0007669"/>
    <property type="project" value="TreeGrafter"/>
</dbReference>
<organism evidence="1 2">
    <name type="scientific">Phytophthora nicotianae CJ01A1</name>
    <dbReference type="NCBI Taxonomy" id="1317063"/>
    <lineage>
        <taxon>Eukaryota</taxon>
        <taxon>Sar</taxon>
        <taxon>Stramenopiles</taxon>
        <taxon>Oomycota</taxon>
        <taxon>Peronosporomycetes</taxon>
        <taxon>Peronosporales</taxon>
        <taxon>Peronosporaceae</taxon>
        <taxon>Phytophthora</taxon>
    </lineage>
</organism>
<dbReference type="GO" id="GO:0030870">
    <property type="term" value="C:Mre11 complex"/>
    <property type="evidence" value="ECO:0007669"/>
    <property type="project" value="TreeGrafter"/>
</dbReference>
<dbReference type="GO" id="GO:0003691">
    <property type="term" value="F:double-stranded telomeric DNA binding"/>
    <property type="evidence" value="ECO:0007669"/>
    <property type="project" value="TreeGrafter"/>
</dbReference>
<dbReference type="Proteomes" id="UP000018958">
    <property type="component" value="Unassembled WGS sequence"/>
</dbReference>
<dbReference type="GO" id="GO:0043047">
    <property type="term" value="F:single-stranded telomeric DNA binding"/>
    <property type="evidence" value="ECO:0007669"/>
    <property type="project" value="TreeGrafter"/>
</dbReference>
<reference evidence="1 2" key="1">
    <citation type="submission" date="2013-11" db="EMBL/GenBank/DDBJ databases">
        <title>The Genome Sequence of Phytophthora parasitica CJ01A1.</title>
        <authorList>
            <consortium name="The Broad Institute Genomics Platform"/>
            <person name="Russ C."/>
            <person name="Tyler B."/>
            <person name="Panabieres F."/>
            <person name="Shan W."/>
            <person name="Tripathy S."/>
            <person name="Grunwald N."/>
            <person name="Machado M."/>
            <person name="Johnson C.S."/>
            <person name="Walker B."/>
            <person name="Young S.K."/>
            <person name="Zeng Q."/>
            <person name="Gargeya S."/>
            <person name="Fitzgerald M."/>
            <person name="Haas B."/>
            <person name="Abouelleil A."/>
            <person name="Allen A.W."/>
            <person name="Alvarado L."/>
            <person name="Arachchi H.M."/>
            <person name="Berlin A.M."/>
            <person name="Chapman S.B."/>
            <person name="Gainer-Dewar J."/>
            <person name="Goldberg J."/>
            <person name="Griggs A."/>
            <person name="Gujja S."/>
            <person name="Hansen M."/>
            <person name="Howarth C."/>
            <person name="Imamovic A."/>
            <person name="Ireland A."/>
            <person name="Larimer J."/>
            <person name="McCowan C."/>
            <person name="Murphy C."/>
            <person name="Pearson M."/>
            <person name="Poon T.W."/>
            <person name="Priest M."/>
            <person name="Roberts A."/>
            <person name="Saif S."/>
            <person name="Shea T."/>
            <person name="Sisk P."/>
            <person name="Sykes S."/>
            <person name="Wortman J."/>
            <person name="Nusbaum C."/>
            <person name="Birren B."/>
        </authorList>
    </citation>
    <scope>NUCLEOTIDE SEQUENCE [LARGE SCALE GENOMIC DNA]</scope>
    <source>
        <strain evidence="1 2">CJ01A1</strain>
    </source>
</reference>
<dbReference type="PANTHER" id="PTHR18867:SF12">
    <property type="entry name" value="DNA REPAIR PROTEIN RAD50"/>
    <property type="match status" value="1"/>
</dbReference>
<protein>
    <submittedName>
        <fullName evidence="1">Uncharacterized protein</fullName>
    </submittedName>
</protein>
<dbReference type="InterPro" id="IPR027417">
    <property type="entry name" value="P-loop_NTPase"/>
</dbReference>
<dbReference type="Gene3D" id="3.40.50.300">
    <property type="entry name" value="P-loop containing nucleotide triphosphate hydrolases"/>
    <property type="match status" value="1"/>
</dbReference>
<name>W2WI70_PHYNI</name>
<evidence type="ECO:0000313" key="1">
    <source>
        <dbReference type="EMBL" id="ETP09808.1"/>
    </source>
</evidence>
<dbReference type="AlphaFoldDB" id="W2WI70"/>
<dbReference type="PANTHER" id="PTHR18867">
    <property type="entry name" value="RAD50"/>
    <property type="match status" value="1"/>
</dbReference>
<dbReference type="GO" id="GO:0007004">
    <property type="term" value="P:telomere maintenance via telomerase"/>
    <property type="evidence" value="ECO:0007669"/>
    <property type="project" value="TreeGrafter"/>
</dbReference>
<dbReference type="GO" id="GO:0000722">
    <property type="term" value="P:telomere maintenance via recombination"/>
    <property type="evidence" value="ECO:0007669"/>
    <property type="project" value="TreeGrafter"/>
</dbReference>
<dbReference type="EMBL" id="ANIX01002830">
    <property type="protein sequence ID" value="ETP09808.1"/>
    <property type="molecule type" value="Genomic_DNA"/>
</dbReference>
<comment type="caution">
    <text evidence="1">The sequence shown here is derived from an EMBL/GenBank/DDBJ whole genome shotgun (WGS) entry which is preliminary data.</text>
</comment>
<accession>W2WI70</accession>
<dbReference type="GO" id="GO:0006302">
    <property type="term" value="P:double-strand break repair"/>
    <property type="evidence" value="ECO:0007669"/>
    <property type="project" value="TreeGrafter"/>
</dbReference>
<dbReference type="GO" id="GO:0070192">
    <property type="term" value="P:chromosome organization involved in meiotic cell cycle"/>
    <property type="evidence" value="ECO:0007669"/>
    <property type="project" value="TreeGrafter"/>
</dbReference>
<evidence type="ECO:0000313" key="2">
    <source>
        <dbReference type="Proteomes" id="UP000018958"/>
    </source>
</evidence>
<dbReference type="GO" id="GO:0000794">
    <property type="term" value="C:condensed nuclear chromosome"/>
    <property type="evidence" value="ECO:0007669"/>
    <property type="project" value="TreeGrafter"/>
</dbReference>
<proteinExistence type="predicted"/>
<gene>
    <name evidence="1" type="ORF">F441_14392</name>
</gene>